<gene>
    <name evidence="2" type="ORF">GCM10011611_00250</name>
</gene>
<name>A0A8J2YNR6_9PROT</name>
<sequence>MLTREQIDETIASNLDKLRKLGVLTVRPGYEIAGGKLTGRRAIIATVYAKKAVLPAGERLPESIEGVPVDVREAGTSRRHRTHAPGVRTRRFPMSLLGQQPDSGLEREMPSGRLLSA</sequence>
<evidence type="ECO:0000313" key="3">
    <source>
        <dbReference type="Proteomes" id="UP000646365"/>
    </source>
</evidence>
<reference evidence="2" key="2">
    <citation type="submission" date="2020-09" db="EMBL/GenBank/DDBJ databases">
        <authorList>
            <person name="Sun Q."/>
            <person name="Zhou Y."/>
        </authorList>
    </citation>
    <scope>NUCLEOTIDE SEQUENCE</scope>
    <source>
        <strain evidence="2">CGMCC 1.15725</strain>
    </source>
</reference>
<evidence type="ECO:0000256" key="1">
    <source>
        <dbReference type="SAM" id="MobiDB-lite"/>
    </source>
</evidence>
<dbReference type="AlphaFoldDB" id="A0A8J2YNR6"/>
<organism evidence="2 3">
    <name type="scientific">Aliidongia dinghuensis</name>
    <dbReference type="NCBI Taxonomy" id="1867774"/>
    <lineage>
        <taxon>Bacteria</taxon>
        <taxon>Pseudomonadati</taxon>
        <taxon>Pseudomonadota</taxon>
        <taxon>Alphaproteobacteria</taxon>
        <taxon>Rhodospirillales</taxon>
        <taxon>Dongiaceae</taxon>
        <taxon>Aliidongia</taxon>
    </lineage>
</organism>
<dbReference type="EMBL" id="BMJQ01000001">
    <property type="protein sequence ID" value="GGE98701.1"/>
    <property type="molecule type" value="Genomic_DNA"/>
</dbReference>
<keyword evidence="3" id="KW-1185">Reference proteome</keyword>
<comment type="caution">
    <text evidence="2">The sequence shown here is derived from an EMBL/GenBank/DDBJ whole genome shotgun (WGS) entry which is preliminary data.</text>
</comment>
<protein>
    <submittedName>
        <fullName evidence="2">Uncharacterized protein</fullName>
    </submittedName>
</protein>
<reference evidence="2" key="1">
    <citation type="journal article" date="2014" name="Int. J. Syst. Evol. Microbiol.">
        <title>Complete genome sequence of Corynebacterium casei LMG S-19264T (=DSM 44701T), isolated from a smear-ripened cheese.</title>
        <authorList>
            <consortium name="US DOE Joint Genome Institute (JGI-PGF)"/>
            <person name="Walter F."/>
            <person name="Albersmeier A."/>
            <person name="Kalinowski J."/>
            <person name="Ruckert C."/>
        </authorList>
    </citation>
    <scope>NUCLEOTIDE SEQUENCE</scope>
    <source>
        <strain evidence="2">CGMCC 1.15725</strain>
    </source>
</reference>
<accession>A0A8J2YNR6</accession>
<feature type="region of interest" description="Disordered" evidence="1">
    <location>
        <begin position="95"/>
        <end position="117"/>
    </location>
</feature>
<proteinExistence type="predicted"/>
<evidence type="ECO:0000313" key="2">
    <source>
        <dbReference type="EMBL" id="GGE98701.1"/>
    </source>
</evidence>
<dbReference type="RefSeq" id="WP_189041179.1">
    <property type="nucleotide sequence ID" value="NZ_BMJQ01000001.1"/>
</dbReference>
<dbReference type="Proteomes" id="UP000646365">
    <property type="component" value="Unassembled WGS sequence"/>
</dbReference>